<dbReference type="Proteomes" id="UP000197768">
    <property type="component" value="Unassembled WGS sequence"/>
</dbReference>
<feature type="region of interest" description="Disordered" evidence="1">
    <location>
        <begin position="70"/>
        <end position="93"/>
    </location>
</feature>
<sequence length="93" mass="10392">MAGTESNRQINKGRQMQRRLNVGWSVGSGLADVVAPTNAGSERVKTGNEDNKKRAAFFLSCSFFGGKWSVERREERTTGTAQRNKENDRRETA</sequence>
<comment type="caution">
    <text evidence="2">The sequence shown here is derived from an EMBL/GenBank/DDBJ whole genome shotgun (WGS) entry which is preliminary data.</text>
</comment>
<reference evidence="2 3" key="1">
    <citation type="journal article" date="2017" name="Infect. Genet. Evol.">
        <title>Comparative genome analysis of fish pathogen Flavobacterium columnare reveals extensive sequence diversity within the species.</title>
        <authorList>
            <person name="Kayansamruaj P."/>
            <person name="Dong H.T."/>
            <person name="Hirono I."/>
            <person name="Kondo H."/>
            <person name="Senapin S."/>
            <person name="Rodkhum C."/>
        </authorList>
    </citation>
    <scope>NUCLEOTIDE SEQUENCE [LARGE SCALE GENOMIC DNA]</scope>
    <source>
        <strain evidence="2 3">1215</strain>
    </source>
</reference>
<evidence type="ECO:0000313" key="2">
    <source>
        <dbReference type="EMBL" id="OWP83157.1"/>
    </source>
</evidence>
<dbReference type="EMBL" id="MTCZ01000158">
    <property type="protein sequence ID" value="OWP83157.1"/>
    <property type="molecule type" value="Genomic_DNA"/>
</dbReference>
<evidence type="ECO:0000313" key="3">
    <source>
        <dbReference type="Proteomes" id="UP000197768"/>
    </source>
</evidence>
<proteinExistence type="predicted"/>
<protein>
    <submittedName>
        <fullName evidence="2">Uncharacterized protein</fullName>
    </submittedName>
</protein>
<organism evidence="2 3">
    <name type="scientific">Flavobacterium davisii</name>
    <dbReference type="NCBI Taxonomy" id="2906077"/>
    <lineage>
        <taxon>Bacteria</taxon>
        <taxon>Pseudomonadati</taxon>
        <taxon>Bacteroidota</taxon>
        <taxon>Flavobacteriia</taxon>
        <taxon>Flavobacteriales</taxon>
        <taxon>Flavobacteriaceae</taxon>
        <taxon>Flavobacterium</taxon>
    </lineage>
</organism>
<accession>A0A246GGB3</accession>
<gene>
    <name evidence="2" type="ORF">BWK59_12020</name>
</gene>
<name>A0A246GGB3_9FLAO</name>
<evidence type="ECO:0000256" key="1">
    <source>
        <dbReference type="SAM" id="MobiDB-lite"/>
    </source>
</evidence>
<dbReference type="AlphaFoldDB" id="A0A246GGB3"/>